<evidence type="ECO:0000256" key="3">
    <source>
        <dbReference type="ARBA" id="ARBA00022741"/>
    </source>
</evidence>
<evidence type="ECO:0000259" key="10">
    <source>
        <dbReference type="PROSITE" id="PS51192"/>
    </source>
</evidence>
<keyword evidence="5 13" id="KW-0347">Helicase</keyword>
<dbReference type="SMART" id="SM00490">
    <property type="entry name" value="HELICc"/>
    <property type="match status" value="1"/>
</dbReference>
<evidence type="ECO:0000256" key="5">
    <source>
        <dbReference type="ARBA" id="ARBA00022806"/>
    </source>
</evidence>
<gene>
    <name evidence="13" type="ORF">EZS28_004622</name>
</gene>
<dbReference type="Pfam" id="PF00270">
    <property type="entry name" value="DEAD"/>
    <property type="match status" value="1"/>
</dbReference>
<evidence type="ECO:0000256" key="4">
    <source>
        <dbReference type="ARBA" id="ARBA00022801"/>
    </source>
</evidence>
<dbReference type="SUPFAM" id="SSF52540">
    <property type="entry name" value="P-loop containing nucleoside triphosphate hydrolases"/>
    <property type="match status" value="1"/>
</dbReference>
<dbReference type="CDD" id="cd17950">
    <property type="entry name" value="DEADc_DDX39"/>
    <property type="match status" value="1"/>
</dbReference>
<feature type="domain" description="Helicase C-terminal" evidence="11">
    <location>
        <begin position="262"/>
        <end position="423"/>
    </location>
</feature>
<dbReference type="GO" id="GO:0016787">
    <property type="term" value="F:hydrolase activity"/>
    <property type="evidence" value="ECO:0007669"/>
    <property type="project" value="UniProtKB-KW"/>
</dbReference>
<dbReference type="GO" id="GO:0005634">
    <property type="term" value="C:nucleus"/>
    <property type="evidence" value="ECO:0007669"/>
    <property type="project" value="UniProtKB-SubCell"/>
</dbReference>
<dbReference type="InterPro" id="IPR001650">
    <property type="entry name" value="Helicase_C-like"/>
</dbReference>
<feature type="short sequence motif" description="Q motif" evidence="9">
    <location>
        <begin position="44"/>
        <end position="72"/>
    </location>
</feature>
<dbReference type="PROSITE" id="PS51195">
    <property type="entry name" value="Q_MOTIF"/>
    <property type="match status" value="1"/>
</dbReference>
<evidence type="ECO:0000256" key="1">
    <source>
        <dbReference type="ARBA" id="ARBA00004123"/>
    </source>
</evidence>
<dbReference type="PANTHER" id="PTHR47958">
    <property type="entry name" value="ATP-DEPENDENT RNA HELICASE DBP3"/>
    <property type="match status" value="1"/>
</dbReference>
<accession>A0A5J4WZS7</accession>
<dbReference type="PROSITE" id="PS51194">
    <property type="entry name" value="HELICASE_CTER"/>
    <property type="match status" value="1"/>
</dbReference>
<comment type="similarity">
    <text evidence="8">Belongs to the DEAD box helicase family. DECD subfamily.</text>
</comment>
<dbReference type="InterPro" id="IPR011545">
    <property type="entry name" value="DEAD/DEAH_box_helicase_dom"/>
</dbReference>
<dbReference type="Pfam" id="PF00271">
    <property type="entry name" value="Helicase_C"/>
    <property type="match status" value="1"/>
</dbReference>
<protein>
    <recommendedName>
        <fullName evidence="2">RNA helicase</fullName>
        <ecNumber evidence="2">3.6.4.13</ecNumber>
    </recommendedName>
</protein>
<name>A0A5J4WZS7_9EUKA</name>
<dbReference type="InterPro" id="IPR014014">
    <property type="entry name" value="RNA_helicase_DEAD_Q_motif"/>
</dbReference>
<evidence type="ECO:0000256" key="6">
    <source>
        <dbReference type="ARBA" id="ARBA00022840"/>
    </source>
</evidence>
<keyword evidence="6" id="KW-0067">ATP-binding</keyword>
<organism evidence="13 14">
    <name type="scientific">Streblomastix strix</name>
    <dbReference type="NCBI Taxonomy" id="222440"/>
    <lineage>
        <taxon>Eukaryota</taxon>
        <taxon>Metamonada</taxon>
        <taxon>Preaxostyla</taxon>
        <taxon>Oxymonadida</taxon>
        <taxon>Streblomastigidae</taxon>
        <taxon>Streblomastix</taxon>
    </lineage>
</organism>
<dbReference type="GO" id="GO:0003724">
    <property type="term" value="F:RNA helicase activity"/>
    <property type="evidence" value="ECO:0007669"/>
    <property type="project" value="UniProtKB-EC"/>
</dbReference>
<keyword evidence="7" id="KW-0539">Nucleus</keyword>
<dbReference type="Gene3D" id="3.40.50.300">
    <property type="entry name" value="P-loop containing nucleotide triphosphate hydrolases"/>
    <property type="match status" value="2"/>
</dbReference>
<sequence>MAAADEILDYDDVIGDDTNANQAADIGADADESKPKGHVGIHGAGFRDFLLKQKLMQAIADCGFEHPSEVQYRCIPKAVLGNDILCQAKSGMGKTAVFVLSILQQLDTDREVDDVKVLVVCHTRELAVQIKNEFDRFSKHFPTVKTEVFYGGVPEANNLKTLREVKPNIVVGTPGRTKQLIEQRALKVDKVAHFIIDECDKVLEKNDMRGDVQRIFVSCPVQKQVMMFSATLPKEVRPIARKFMRDPMEVFVDAEAELTLHGLQQYYVKLEENEKNRKLMNLLDALEFNQVVIFVRSCLRADELSRLLKEQEFPSISIHSNLPQEQRLKRYKDFKDFQSRILVSTDVFGRGMDIERVNIVFNYDMPENSDTYLHRVARAGRFGTKGLAITFSSSPEDREVLEKVQARFEVKISELPDQIAVESYMSA</sequence>
<feature type="domain" description="Helicase ATP-binding" evidence="10">
    <location>
        <begin position="75"/>
        <end position="250"/>
    </location>
</feature>
<reference evidence="13 14" key="1">
    <citation type="submission" date="2019-03" db="EMBL/GenBank/DDBJ databases">
        <title>Single cell metagenomics reveals metabolic interactions within the superorganism composed of flagellate Streblomastix strix and complex community of Bacteroidetes bacteria on its surface.</title>
        <authorList>
            <person name="Treitli S.C."/>
            <person name="Kolisko M."/>
            <person name="Husnik F."/>
            <person name="Keeling P."/>
            <person name="Hampl V."/>
        </authorList>
    </citation>
    <scope>NUCLEOTIDE SEQUENCE [LARGE SCALE GENOMIC DNA]</scope>
    <source>
        <strain evidence="13">ST1C</strain>
    </source>
</reference>
<evidence type="ECO:0000256" key="8">
    <source>
        <dbReference type="ARBA" id="ARBA00038213"/>
    </source>
</evidence>
<dbReference type="AlphaFoldDB" id="A0A5J4WZS7"/>
<keyword evidence="4" id="KW-0378">Hydrolase</keyword>
<dbReference type="InterPro" id="IPR014001">
    <property type="entry name" value="Helicase_ATP-bd"/>
</dbReference>
<dbReference type="GO" id="GO:0005524">
    <property type="term" value="F:ATP binding"/>
    <property type="evidence" value="ECO:0007669"/>
    <property type="project" value="UniProtKB-KW"/>
</dbReference>
<keyword evidence="3" id="KW-0547">Nucleotide-binding</keyword>
<evidence type="ECO:0000256" key="9">
    <source>
        <dbReference type="PROSITE-ProRule" id="PRU00552"/>
    </source>
</evidence>
<dbReference type="PROSITE" id="PS51192">
    <property type="entry name" value="HELICASE_ATP_BIND_1"/>
    <property type="match status" value="1"/>
</dbReference>
<comment type="caution">
    <text evidence="13">The sequence shown here is derived from an EMBL/GenBank/DDBJ whole genome shotgun (WGS) entry which is preliminary data.</text>
</comment>
<proteinExistence type="inferred from homology"/>
<dbReference type="EC" id="3.6.4.13" evidence="2"/>
<comment type="subcellular location">
    <subcellularLocation>
        <location evidence="1">Nucleus</location>
    </subcellularLocation>
</comment>
<evidence type="ECO:0000313" key="14">
    <source>
        <dbReference type="Proteomes" id="UP000324800"/>
    </source>
</evidence>
<evidence type="ECO:0000313" key="13">
    <source>
        <dbReference type="EMBL" id="KAA6399855.1"/>
    </source>
</evidence>
<dbReference type="FunFam" id="3.40.50.300:FF:000111">
    <property type="entry name" value="DEAD-box ATP-dependent RNA helicase"/>
    <property type="match status" value="1"/>
</dbReference>
<dbReference type="CDD" id="cd18787">
    <property type="entry name" value="SF2_C_DEAD"/>
    <property type="match status" value="1"/>
</dbReference>
<evidence type="ECO:0000259" key="11">
    <source>
        <dbReference type="PROSITE" id="PS51194"/>
    </source>
</evidence>
<evidence type="ECO:0000256" key="2">
    <source>
        <dbReference type="ARBA" id="ARBA00012552"/>
    </source>
</evidence>
<dbReference type="GO" id="GO:0003676">
    <property type="term" value="F:nucleic acid binding"/>
    <property type="evidence" value="ECO:0007669"/>
    <property type="project" value="InterPro"/>
</dbReference>
<evidence type="ECO:0000256" key="7">
    <source>
        <dbReference type="ARBA" id="ARBA00023242"/>
    </source>
</evidence>
<dbReference type="InterPro" id="IPR027417">
    <property type="entry name" value="P-loop_NTPase"/>
</dbReference>
<evidence type="ECO:0000259" key="12">
    <source>
        <dbReference type="PROSITE" id="PS51195"/>
    </source>
</evidence>
<dbReference type="EMBL" id="SNRW01000667">
    <property type="protein sequence ID" value="KAA6399855.1"/>
    <property type="molecule type" value="Genomic_DNA"/>
</dbReference>
<dbReference type="Proteomes" id="UP000324800">
    <property type="component" value="Unassembled WGS sequence"/>
</dbReference>
<feature type="domain" description="DEAD-box RNA helicase Q" evidence="12">
    <location>
        <begin position="44"/>
        <end position="72"/>
    </location>
</feature>
<dbReference type="OrthoDB" id="10265785at2759"/>
<dbReference type="SMART" id="SM00487">
    <property type="entry name" value="DEXDc"/>
    <property type="match status" value="1"/>
</dbReference>